<dbReference type="Proteomes" id="UP000282378">
    <property type="component" value="Unassembled WGS sequence"/>
</dbReference>
<protein>
    <recommendedName>
        <fullName evidence="3">Lipoprotein</fullName>
    </recommendedName>
</protein>
<evidence type="ECO:0008006" key="3">
    <source>
        <dbReference type="Google" id="ProtNLM"/>
    </source>
</evidence>
<evidence type="ECO:0000313" key="1">
    <source>
        <dbReference type="EMBL" id="RML22158.1"/>
    </source>
</evidence>
<dbReference type="AlphaFoldDB" id="A0A3M2U753"/>
<sequence>MMMAILALAGCDAGNSRAPAREKAQDAASTT</sequence>
<evidence type="ECO:0000313" key="2">
    <source>
        <dbReference type="Proteomes" id="UP000282378"/>
    </source>
</evidence>
<reference evidence="1 2" key="1">
    <citation type="submission" date="2018-08" db="EMBL/GenBank/DDBJ databases">
        <title>Recombination of ecologically and evolutionarily significant loci maintains genetic cohesion in the Pseudomonas syringae species complex.</title>
        <authorList>
            <person name="Dillon M."/>
            <person name="Thakur S."/>
            <person name="Almeida R.N.D."/>
            <person name="Weir B.S."/>
            <person name="Guttman D.S."/>
        </authorList>
    </citation>
    <scope>NUCLEOTIDE SEQUENCE [LARGE SCALE GENOMIC DNA]</scope>
    <source>
        <strain evidence="1 2">88_10</strain>
    </source>
</reference>
<feature type="non-terminal residue" evidence="1">
    <location>
        <position position="31"/>
    </location>
</feature>
<accession>A0A3M2U753</accession>
<proteinExistence type="predicted"/>
<gene>
    <name evidence="1" type="ORF">APX70_07918</name>
</gene>
<dbReference type="EMBL" id="RBNL01004848">
    <property type="protein sequence ID" value="RML22158.1"/>
    <property type="molecule type" value="Genomic_DNA"/>
</dbReference>
<name>A0A3M2U753_PSEYM</name>
<comment type="caution">
    <text evidence="1">The sequence shown here is derived from an EMBL/GenBank/DDBJ whole genome shotgun (WGS) entry which is preliminary data.</text>
</comment>
<organism evidence="1 2">
    <name type="scientific">Pseudomonas syringae pv. maculicola</name>
    <dbReference type="NCBI Taxonomy" id="59511"/>
    <lineage>
        <taxon>Bacteria</taxon>
        <taxon>Pseudomonadati</taxon>
        <taxon>Pseudomonadota</taxon>
        <taxon>Gammaproteobacteria</taxon>
        <taxon>Pseudomonadales</taxon>
        <taxon>Pseudomonadaceae</taxon>
        <taxon>Pseudomonas</taxon>
    </lineage>
</organism>